<dbReference type="GeneID" id="84800036"/>
<protein>
    <submittedName>
        <fullName evidence="3">DNA-binding helix-turn-helix protein</fullName>
    </submittedName>
</protein>
<dbReference type="Pfam" id="PF01381">
    <property type="entry name" value="HTH_3"/>
    <property type="match status" value="1"/>
</dbReference>
<dbReference type="RefSeq" id="WP_007788342.1">
    <property type="nucleotide sequence ID" value="NZ_ADGQ01000015.1"/>
</dbReference>
<dbReference type="STRING" id="596315.HMPREF0634_0379"/>
<dbReference type="GO" id="GO:0003677">
    <property type="term" value="F:DNA binding"/>
    <property type="evidence" value="ECO:0007669"/>
    <property type="project" value="UniProtKB-KW"/>
</dbReference>
<dbReference type="EMBL" id="ADGQ01000015">
    <property type="protein sequence ID" value="EFM65250.1"/>
    <property type="molecule type" value="Genomic_DNA"/>
</dbReference>
<dbReference type="PANTHER" id="PTHR46558:SF11">
    <property type="entry name" value="HTH-TYPE TRANSCRIPTIONAL REGULATOR XRE"/>
    <property type="match status" value="1"/>
</dbReference>
<dbReference type="InterPro" id="IPR010982">
    <property type="entry name" value="Lambda_DNA-bd_dom_sf"/>
</dbReference>
<reference evidence="3 4" key="1">
    <citation type="submission" date="2010-08" db="EMBL/GenBank/DDBJ databases">
        <authorList>
            <person name="Harkins D.M."/>
            <person name="Madupu R."/>
            <person name="Durkin A.S."/>
            <person name="Torralba M."/>
            <person name="Methe B."/>
            <person name="Sutton G.G."/>
            <person name="Nelson K.E."/>
        </authorList>
    </citation>
    <scope>NUCLEOTIDE SEQUENCE [LARGE SCALE GENOMIC DNA]</scope>
    <source>
        <strain evidence="3 4">DSM 17678</strain>
    </source>
</reference>
<dbReference type="Proteomes" id="UP000003244">
    <property type="component" value="Unassembled WGS sequence"/>
</dbReference>
<dbReference type="AlphaFoldDB" id="E0E1H5"/>
<dbReference type="PANTHER" id="PTHR46558">
    <property type="entry name" value="TRACRIPTIONAL REGULATORY PROTEIN-RELATED-RELATED"/>
    <property type="match status" value="1"/>
</dbReference>
<comment type="caution">
    <text evidence="3">The sequence shown here is derived from an EMBL/GenBank/DDBJ whole genome shotgun (WGS) entry which is preliminary data.</text>
</comment>
<dbReference type="Gene3D" id="1.10.260.40">
    <property type="entry name" value="lambda repressor-like DNA-binding domains"/>
    <property type="match status" value="1"/>
</dbReference>
<dbReference type="eggNOG" id="COG1813">
    <property type="taxonomic scope" value="Bacteria"/>
</dbReference>
<evidence type="ECO:0000259" key="2">
    <source>
        <dbReference type="PROSITE" id="PS50943"/>
    </source>
</evidence>
<dbReference type="SMART" id="SM00530">
    <property type="entry name" value="HTH_XRE"/>
    <property type="match status" value="1"/>
</dbReference>
<gene>
    <name evidence="3" type="ORF">HMPREF0634_0379</name>
</gene>
<organism evidence="3 4">
    <name type="scientific">Peptostreptococcus stomatis DSM 17678</name>
    <dbReference type="NCBI Taxonomy" id="596315"/>
    <lineage>
        <taxon>Bacteria</taxon>
        <taxon>Bacillati</taxon>
        <taxon>Bacillota</taxon>
        <taxon>Clostridia</taxon>
        <taxon>Peptostreptococcales</taxon>
        <taxon>Peptostreptococcaceae</taxon>
        <taxon>Peptostreptococcus</taxon>
    </lineage>
</organism>
<sequence>MNLLGNRIKLLRKEFNMTQTDLANRLNLTKSNISKYENGIVEPSLDILRSMSDLFEVSVDYLLGRTNIRNHPETFAAHTDEDMSDEAKAELENFKEFLKMKYGK</sequence>
<dbReference type="PROSITE" id="PS50943">
    <property type="entry name" value="HTH_CROC1"/>
    <property type="match status" value="1"/>
</dbReference>
<feature type="domain" description="HTH cro/C1-type" evidence="2">
    <location>
        <begin position="8"/>
        <end position="62"/>
    </location>
</feature>
<keyword evidence="1 3" id="KW-0238">DNA-binding</keyword>
<dbReference type="SUPFAM" id="SSF47413">
    <property type="entry name" value="lambda repressor-like DNA-binding domains"/>
    <property type="match status" value="1"/>
</dbReference>
<evidence type="ECO:0000313" key="3">
    <source>
        <dbReference type="EMBL" id="EFM65250.1"/>
    </source>
</evidence>
<proteinExistence type="predicted"/>
<dbReference type="OrthoDB" id="1766270at2"/>
<name>E0E1H5_9FIRM</name>
<evidence type="ECO:0000313" key="4">
    <source>
        <dbReference type="Proteomes" id="UP000003244"/>
    </source>
</evidence>
<dbReference type="CDD" id="cd00093">
    <property type="entry name" value="HTH_XRE"/>
    <property type="match status" value="1"/>
</dbReference>
<evidence type="ECO:0000256" key="1">
    <source>
        <dbReference type="ARBA" id="ARBA00023125"/>
    </source>
</evidence>
<dbReference type="InterPro" id="IPR001387">
    <property type="entry name" value="Cro/C1-type_HTH"/>
</dbReference>
<accession>E0E1H5</accession>
<keyword evidence="4" id="KW-1185">Reference proteome</keyword>